<dbReference type="OrthoDB" id="5621785at2"/>
<gene>
    <name evidence="1" type="ORF">SAMN05216192_107133</name>
</gene>
<dbReference type="RefSeq" id="WP_090713779.1">
    <property type="nucleotide sequence ID" value="NZ_CBCSKY010000086.1"/>
</dbReference>
<name>A0A1G8MK32_9BACL</name>
<dbReference type="STRING" id="1174501.SAMN05216192_107133"/>
<protein>
    <recommendedName>
        <fullName evidence="3">Galactose mutarotase</fullName>
    </recommendedName>
</protein>
<evidence type="ECO:0008006" key="3">
    <source>
        <dbReference type="Google" id="ProtNLM"/>
    </source>
</evidence>
<dbReference type="AlphaFoldDB" id="A0A1G8MK32"/>
<organism evidence="1 2">
    <name type="scientific">Paenibacillus typhae</name>
    <dbReference type="NCBI Taxonomy" id="1174501"/>
    <lineage>
        <taxon>Bacteria</taxon>
        <taxon>Bacillati</taxon>
        <taxon>Bacillota</taxon>
        <taxon>Bacilli</taxon>
        <taxon>Bacillales</taxon>
        <taxon>Paenibacillaceae</taxon>
        <taxon>Paenibacillus</taxon>
    </lineage>
</organism>
<evidence type="ECO:0000313" key="1">
    <source>
        <dbReference type="EMBL" id="SDI68378.1"/>
    </source>
</evidence>
<reference evidence="2" key="1">
    <citation type="submission" date="2016-10" db="EMBL/GenBank/DDBJ databases">
        <authorList>
            <person name="Varghese N."/>
            <person name="Submissions S."/>
        </authorList>
    </citation>
    <scope>NUCLEOTIDE SEQUENCE [LARGE SCALE GENOMIC DNA]</scope>
    <source>
        <strain evidence="2">CGMCC 1.11012</strain>
    </source>
</reference>
<proteinExistence type="predicted"/>
<accession>A0A1G8MK32</accession>
<dbReference type="Proteomes" id="UP000199050">
    <property type="component" value="Unassembled WGS sequence"/>
</dbReference>
<sequence length="294" mass="32634">MAHQLSNGILTVDIAEPGDYSGTRFDWTGFITQVTLEDGKHTFCVPESLHAGKGSGGIGLCNEFGISRAIGYAEAAAGEWFPKPGVGLLHKTDNAAYDFMAAYPLIPSEIKTESSRHEIVYKVKSEECRGYGILLSKRISLHGDRLIIDYSLENTGIKPLHTEEYIHNFVGINDAPAGKDYELKLPGKAGVHEPESSYTSGLLHVSGNVVSWTAVPDRPFYCRLSGWEKGDADWYWELVHKPSGAGVRESGSFRPERMALWGEQHVISPEVFADISILPRHSRDWSRSYQFFTL</sequence>
<dbReference type="EMBL" id="FNDX01000007">
    <property type="protein sequence ID" value="SDI68378.1"/>
    <property type="molecule type" value="Genomic_DNA"/>
</dbReference>
<keyword evidence="2" id="KW-1185">Reference proteome</keyword>
<evidence type="ECO:0000313" key="2">
    <source>
        <dbReference type="Proteomes" id="UP000199050"/>
    </source>
</evidence>